<proteinExistence type="predicted"/>
<name>A0AAD8Y7A5_9STRA</name>
<dbReference type="EMBL" id="JATAAI010000014">
    <property type="protein sequence ID" value="KAK1741066.1"/>
    <property type="molecule type" value="Genomic_DNA"/>
</dbReference>
<evidence type="ECO:0000256" key="1">
    <source>
        <dbReference type="SAM" id="MobiDB-lite"/>
    </source>
</evidence>
<comment type="caution">
    <text evidence="2">The sequence shown here is derived from an EMBL/GenBank/DDBJ whole genome shotgun (WGS) entry which is preliminary data.</text>
</comment>
<protein>
    <submittedName>
        <fullName evidence="2">Uncharacterized protein</fullName>
    </submittedName>
</protein>
<gene>
    <name evidence="2" type="ORF">QTG54_008318</name>
</gene>
<reference evidence="2" key="1">
    <citation type="submission" date="2023-06" db="EMBL/GenBank/DDBJ databases">
        <title>Survivors Of The Sea: Transcriptome response of Skeletonema marinoi to long-term dormancy.</title>
        <authorList>
            <person name="Pinder M.I.M."/>
            <person name="Kourtchenko O."/>
            <person name="Robertson E.K."/>
            <person name="Larsson T."/>
            <person name="Maumus F."/>
            <person name="Osuna-Cruz C.M."/>
            <person name="Vancaester E."/>
            <person name="Stenow R."/>
            <person name="Vandepoele K."/>
            <person name="Ploug H."/>
            <person name="Bruchert V."/>
            <person name="Godhe A."/>
            <person name="Topel M."/>
        </authorList>
    </citation>
    <scope>NUCLEOTIDE SEQUENCE</scope>
    <source>
        <strain evidence="2">R05AC</strain>
    </source>
</reference>
<evidence type="ECO:0000313" key="2">
    <source>
        <dbReference type="EMBL" id="KAK1741066.1"/>
    </source>
</evidence>
<accession>A0AAD8Y7A5</accession>
<evidence type="ECO:0000313" key="3">
    <source>
        <dbReference type="Proteomes" id="UP001224775"/>
    </source>
</evidence>
<organism evidence="2 3">
    <name type="scientific">Skeletonema marinoi</name>
    <dbReference type="NCBI Taxonomy" id="267567"/>
    <lineage>
        <taxon>Eukaryota</taxon>
        <taxon>Sar</taxon>
        <taxon>Stramenopiles</taxon>
        <taxon>Ochrophyta</taxon>
        <taxon>Bacillariophyta</taxon>
        <taxon>Coscinodiscophyceae</taxon>
        <taxon>Thalassiosirophycidae</taxon>
        <taxon>Thalassiosirales</taxon>
        <taxon>Skeletonemataceae</taxon>
        <taxon>Skeletonema</taxon>
        <taxon>Skeletonema marinoi-dohrnii complex</taxon>
    </lineage>
</organism>
<keyword evidence="3" id="KW-1185">Reference proteome</keyword>
<sequence length="90" mass="8748">MGLFSGLTKSDGGEYQNVGSATTSCGGELPLVTATPISSSTAAASSSLPTVAEAINISKLAAAGASTAAVGAATHNSYSASSQQQRVIEL</sequence>
<dbReference type="AlphaFoldDB" id="A0AAD8Y7A5"/>
<dbReference type="Proteomes" id="UP001224775">
    <property type="component" value="Unassembled WGS sequence"/>
</dbReference>
<feature type="region of interest" description="Disordered" evidence="1">
    <location>
        <begin position="1"/>
        <end position="28"/>
    </location>
</feature>